<dbReference type="GO" id="GO:0005634">
    <property type="term" value="C:nucleus"/>
    <property type="evidence" value="ECO:0007669"/>
    <property type="project" value="UniProtKB-SubCell"/>
</dbReference>
<dbReference type="PANTHER" id="PTHR31421:SF6">
    <property type="entry name" value="PROTEIN BASIC PENTACYSTEINE7"/>
    <property type="match status" value="1"/>
</dbReference>
<dbReference type="Pfam" id="PF06217">
    <property type="entry name" value="GAGA_bind"/>
    <property type="match status" value="1"/>
</dbReference>
<keyword evidence="4 7" id="KW-0238">DNA-binding</keyword>
<dbReference type="PANTHER" id="PTHR31421">
    <property type="entry name" value="PROTEIN BASIC PENTACYSTEINE3"/>
    <property type="match status" value="1"/>
</dbReference>
<comment type="subcellular location">
    <subcellularLocation>
        <location evidence="1 7">Nucleus</location>
    </subcellularLocation>
</comment>
<protein>
    <recommendedName>
        <fullName evidence="7">GAGA-binding transcriptional activator</fullName>
    </recommendedName>
</protein>
<name>A0A922DPE8_CARIL</name>
<evidence type="ECO:0000256" key="8">
    <source>
        <dbReference type="SAM" id="MobiDB-lite"/>
    </source>
</evidence>
<evidence type="ECO:0000313" key="10">
    <source>
        <dbReference type="Proteomes" id="UP000811246"/>
    </source>
</evidence>
<dbReference type="GO" id="GO:0043565">
    <property type="term" value="F:sequence-specific DNA binding"/>
    <property type="evidence" value="ECO:0007669"/>
    <property type="project" value="TreeGrafter"/>
</dbReference>
<dbReference type="AlphaFoldDB" id="A0A922DPE8"/>
<organism evidence="9 10">
    <name type="scientific">Carya illinoinensis</name>
    <name type="common">Pecan</name>
    <dbReference type="NCBI Taxonomy" id="32201"/>
    <lineage>
        <taxon>Eukaryota</taxon>
        <taxon>Viridiplantae</taxon>
        <taxon>Streptophyta</taxon>
        <taxon>Embryophyta</taxon>
        <taxon>Tracheophyta</taxon>
        <taxon>Spermatophyta</taxon>
        <taxon>Magnoliopsida</taxon>
        <taxon>eudicotyledons</taxon>
        <taxon>Gunneridae</taxon>
        <taxon>Pentapetalae</taxon>
        <taxon>rosids</taxon>
        <taxon>fabids</taxon>
        <taxon>Fagales</taxon>
        <taxon>Juglandaceae</taxon>
        <taxon>Carya</taxon>
    </lineage>
</organism>
<keyword evidence="6 7" id="KW-0539">Nucleus</keyword>
<evidence type="ECO:0000313" key="9">
    <source>
        <dbReference type="EMBL" id="KAG6687960.1"/>
    </source>
</evidence>
<reference evidence="9" key="1">
    <citation type="submission" date="2021-01" db="EMBL/GenBank/DDBJ databases">
        <authorList>
            <person name="Lovell J.T."/>
            <person name="Bentley N."/>
            <person name="Bhattarai G."/>
            <person name="Jenkins J.W."/>
            <person name="Sreedasyam A."/>
            <person name="Alarcon Y."/>
            <person name="Bock C."/>
            <person name="Boston L."/>
            <person name="Carlson J."/>
            <person name="Cervantes K."/>
            <person name="Clermont K."/>
            <person name="Krom N."/>
            <person name="Kubenka K."/>
            <person name="Mamidi S."/>
            <person name="Mattison C."/>
            <person name="Monteros M."/>
            <person name="Pisani C."/>
            <person name="Plott C."/>
            <person name="Rajasekar S."/>
            <person name="Rhein H.S."/>
            <person name="Rohla C."/>
            <person name="Song M."/>
            <person name="Hilaire R.S."/>
            <person name="Shu S."/>
            <person name="Wells L."/>
            <person name="Wang X."/>
            <person name="Webber J."/>
            <person name="Heerema R.J."/>
            <person name="Klein P."/>
            <person name="Conner P."/>
            <person name="Grauke L."/>
            <person name="Grimwood J."/>
            <person name="Schmutz J."/>
            <person name="Randall J.J."/>
        </authorList>
    </citation>
    <scope>NUCLEOTIDE SEQUENCE</scope>
    <source>
        <tissue evidence="9">Leaf</tissue>
    </source>
</reference>
<comment type="function">
    <text evidence="7">Transcriptional regulator that specifically binds to GA-rich elements (GAGA-repeats) present in regulatory sequences of genes involved in developmental processes.</text>
</comment>
<comment type="caution">
    <text evidence="9">The sequence shown here is derived from an EMBL/GenBank/DDBJ whole genome shotgun (WGS) entry which is preliminary data.</text>
</comment>
<dbReference type="EMBL" id="CM031835">
    <property type="protein sequence ID" value="KAG6687961.1"/>
    <property type="molecule type" value="Genomic_DNA"/>
</dbReference>
<dbReference type="InterPro" id="IPR010409">
    <property type="entry name" value="GAGA-bd_tscrpt_act"/>
</dbReference>
<dbReference type="Proteomes" id="UP000811246">
    <property type="component" value="Chromosome 11"/>
</dbReference>
<dbReference type="GO" id="GO:0009723">
    <property type="term" value="P:response to ethylene"/>
    <property type="evidence" value="ECO:0007669"/>
    <property type="project" value="TreeGrafter"/>
</dbReference>
<evidence type="ECO:0000256" key="5">
    <source>
        <dbReference type="ARBA" id="ARBA00023163"/>
    </source>
</evidence>
<gene>
    <name evidence="9" type="ORF">I3842_11G100600</name>
</gene>
<sequence length="277" mass="30396">MGTYSNRNPMILEATAGASVPHFTWFYPGSFLSASKTSPNPFQGVQINPQPSLPVSPIRTIAVTPEPMNNIDSATKPAKGRKLKNSVKGSNQVASKVFRPKQTKKTPKTTKGKSMPEGKREKKILNNIHMEKADFDFSMVPPPYCSCTGVARLCYKWGAGGWQSSCCTINISEYPLPMSSTRPGARVAGRKMSNGAYGKLLLRLAAEGRDLTHPVDLKDHWARHAPRRHLENPSGSTVLSMGMIELLPIKSSSKSCKRVVWFPCPTSTGSFQSKQFL</sequence>
<evidence type="ECO:0000256" key="7">
    <source>
        <dbReference type="RuleBase" id="RU367160"/>
    </source>
</evidence>
<accession>A0A922DPE8</accession>
<proteinExistence type="inferred from homology"/>
<evidence type="ECO:0000256" key="2">
    <source>
        <dbReference type="ARBA" id="ARBA00007911"/>
    </source>
</evidence>
<keyword evidence="3 7" id="KW-0805">Transcription regulation</keyword>
<evidence type="ECO:0000256" key="4">
    <source>
        <dbReference type="ARBA" id="ARBA00023125"/>
    </source>
</evidence>
<evidence type="ECO:0000256" key="3">
    <source>
        <dbReference type="ARBA" id="ARBA00023015"/>
    </source>
</evidence>
<keyword evidence="5 7" id="KW-0804">Transcription</keyword>
<feature type="region of interest" description="Disordered" evidence="8">
    <location>
        <begin position="67"/>
        <end position="118"/>
    </location>
</feature>
<evidence type="ECO:0000256" key="6">
    <source>
        <dbReference type="ARBA" id="ARBA00023242"/>
    </source>
</evidence>
<dbReference type="EMBL" id="CM031835">
    <property type="protein sequence ID" value="KAG6687960.1"/>
    <property type="molecule type" value="Genomic_DNA"/>
</dbReference>
<feature type="compositionally biased region" description="Basic residues" evidence="8">
    <location>
        <begin position="98"/>
        <end position="111"/>
    </location>
</feature>
<evidence type="ECO:0000256" key="1">
    <source>
        <dbReference type="ARBA" id="ARBA00004123"/>
    </source>
</evidence>
<dbReference type="SMART" id="SM01226">
    <property type="entry name" value="GAGA_bind"/>
    <property type="match status" value="1"/>
</dbReference>
<dbReference type="GO" id="GO:0003700">
    <property type="term" value="F:DNA-binding transcription factor activity"/>
    <property type="evidence" value="ECO:0007669"/>
    <property type="project" value="UniProtKB-UniRule"/>
</dbReference>
<comment type="similarity">
    <text evidence="2 7">Belongs to the BBR/BPC family.</text>
</comment>